<dbReference type="InterPro" id="IPR002156">
    <property type="entry name" value="RNaseH_domain"/>
</dbReference>
<dbReference type="Pfam" id="PF01693">
    <property type="entry name" value="Cauli_VI"/>
    <property type="match status" value="1"/>
</dbReference>
<dbReference type="InterPro" id="IPR037056">
    <property type="entry name" value="RNase_H1_N_sf"/>
</dbReference>
<evidence type="ECO:0000256" key="8">
    <source>
        <dbReference type="ARBA" id="ARBA00022722"/>
    </source>
</evidence>
<feature type="compositionally biased region" description="Low complexity" evidence="13">
    <location>
        <begin position="57"/>
        <end position="83"/>
    </location>
</feature>
<dbReference type="KEGG" id="sdn:Sden_0758"/>
<evidence type="ECO:0000256" key="1">
    <source>
        <dbReference type="ARBA" id="ARBA00000077"/>
    </source>
</evidence>
<accession>Q12R78</accession>
<dbReference type="InterPro" id="IPR022892">
    <property type="entry name" value="RNaseHI"/>
</dbReference>
<protein>
    <recommendedName>
        <fullName evidence="7">Ribonuclease H</fullName>
        <ecNumber evidence="6">3.1.26.4</ecNumber>
    </recommendedName>
</protein>
<dbReference type="Gene3D" id="3.40.970.10">
    <property type="entry name" value="Ribonuclease H1, N-terminal domain"/>
    <property type="match status" value="1"/>
</dbReference>
<evidence type="ECO:0000256" key="3">
    <source>
        <dbReference type="ARBA" id="ARBA00004065"/>
    </source>
</evidence>
<evidence type="ECO:0000256" key="2">
    <source>
        <dbReference type="ARBA" id="ARBA00001946"/>
    </source>
</evidence>
<name>Q12R78_SHEDO</name>
<dbReference type="AlphaFoldDB" id="Q12R78"/>
<dbReference type="EMBL" id="CP000302">
    <property type="protein sequence ID" value="ABE54048.1"/>
    <property type="molecule type" value="Genomic_DNA"/>
</dbReference>
<dbReference type="CDD" id="cd09278">
    <property type="entry name" value="RNase_HI_prokaryote_like"/>
    <property type="match status" value="1"/>
</dbReference>
<dbReference type="InterPro" id="IPR011320">
    <property type="entry name" value="RNase_H1_N"/>
</dbReference>
<dbReference type="InterPro" id="IPR012337">
    <property type="entry name" value="RNaseH-like_sf"/>
</dbReference>
<feature type="domain" description="RNase H type-1" evidence="14">
    <location>
        <begin position="91"/>
        <end position="239"/>
    </location>
</feature>
<dbReference type="SUPFAM" id="SSF53098">
    <property type="entry name" value="Ribonuclease H-like"/>
    <property type="match status" value="1"/>
</dbReference>
<dbReference type="InterPro" id="IPR050092">
    <property type="entry name" value="RNase_H"/>
</dbReference>
<evidence type="ECO:0000313" key="15">
    <source>
        <dbReference type="EMBL" id="ABE54048.1"/>
    </source>
</evidence>
<dbReference type="PANTHER" id="PTHR10642">
    <property type="entry name" value="RIBONUCLEASE H1"/>
    <property type="match status" value="1"/>
</dbReference>
<dbReference type="eggNOG" id="COG3341">
    <property type="taxonomic scope" value="Bacteria"/>
</dbReference>
<dbReference type="GO" id="GO:0000287">
    <property type="term" value="F:magnesium ion binding"/>
    <property type="evidence" value="ECO:0007669"/>
    <property type="project" value="InterPro"/>
</dbReference>
<proteinExistence type="inferred from homology"/>
<dbReference type="PROSITE" id="PS50879">
    <property type="entry name" value="RNASE_H_1"/>
    <property type="match status" value="1"/>
</dbReference>
<evidence type="ECO:0000256" key="6">
    <source>
        <dbReference type="ARBA" id="ARBA00012180"/>
    </source>
</evidence>
<comment type="subunit">
    <text evidence="5">Monomer.</text>
</comment>
<comment type="catalytic activity">
    <reaction evidence="1">
        <text>Endonucleolytic cleavage to 5'-phosphomonoester.</text>
        <dbReference type="EC" id="3.1.26.4"/>
    </reaction>
</comment>
<dbReference type="GO" id="GO:0043137">
    <property type="term" value="P:DNA replication, removal of RNA primer"/>
    <property type="evidence" value="ECO:0007669"/>
    <property type="project" value="TreeGrafter"/>
</dbReference>
<sequence>MAKKYYVVWSGRTTGIFTSWDETKRSVDKFPQAKYKSFTTEAEAKAAFAKSAAASIGTGSNTVSKGSVSKSTVASPSASQSSAKSKHNELESLDIVIYTDGGCEPNPGEAGSGLALYHKGQLTELWYGLYHPKGTNNTAELNALYQALLIAKTKLDAGHKVQIFSDSQYSIKCISEWAYGWKAKGWSRKGGEIANLDIIKLAHGVFDELKDTLKLEHVAAHVGIEGNELADRMSILAITEKNPAFVKYDKPLDLKAILSLRAG</sequence>
<evidence type="ECO:0000256" key="7">
    <source>
        <dbReference type="ARBA" id="ARBA00017721"/>
    </source>
</evidence>
<dbReference type="Pfam" id="PF00075">
    <property type="entry name" value="RNase_H"/>
    <property type="match status" value="1"/>
</dbReference>
<dbReference type="InterPro" id="IPR009027">
    <property type="entry name" value="Ribosomal_bL9/RNase_H1_N"/>
</dbReference>
<dbReference type="STRING" id="318161.Sden_0758"/>
<keyword evidence="8" id="KW-0540">Nuclease</keyword>
<dbReference type="RefSeq" id="WP_011495213.1">
    <property type="nucleotide sequence ID" value="NC_007954.1"/>
</dbReference>
<gene>
    <name evidence="15" type="ordered locus">Sden_0758</name>
</gene>
<comment type="cofactor">
    <cofactor evidence="2">
        <name>Mg(2+)</name>
        <dbReference type="ChEBI" id="CHEBI:18420"/>
    </cofactor>
</comment>
<dbReference type="GO" id="GO:0004523">
    <property type="term" value="F:RNA-DNA hybrid ribonuclease activity"/>
    <property type="evidence" value="ECO:0007669"/>
    <property type="project" value="UniProtKB-EC"/>
</dbReference>
<comment type="function">
    <text evidence="3">Endonuclease that specifically degrades the RNA of RNA-DNA hybrids.</text>
</comment>
<evidence type="ECO:0000256" key="12">
    <source>
        <dbReference type="ARBA" id="ARBA00022842"/>
    </source>
</evidence>
<dbReference type="InterPro" id="IPR017067">
    <property type="entry name" value="RNase_H1_euk"/>
</dbReference>
<dbReference type="PIRSF" id="PIRSF036852">
    <property type="entry name" value="Ribonuclease_H1_euk"/>
    <property type="match status" value="1"/>
</dbReference>
<dbReference type="GO" id="GO:0003676">
    <property type="term" value="F:nucleic acid binding"/>
    <property type="evidence" value="ECO:0007669"/>
    <property type="project" value="InterPro"/>
</dbReference>
<dbReference type="PANTHER" id="PTHR10642:SF26">
    <property type="entry name" value="RIBONUCLEASE H1"/>
    <property type="match status" value="1"/>
</dbReference>
<organism evidence="15 16">
    <name type="scientific">Shewanella denitrificans (strain OS217 / ATCC BAA-1090 / DSM 15013)</name>
    <dbReference type="NCBI Taxonomy" id="318161"/>
    <lineage>
        <taxon>Bacteria</taxon>
        <taxon>Pseudomonadati</taxon>
        <taxon>Pseudomonadota</taxon>
        <taxon>Gammaproteobacteria</taxon>
        <taxon>Alteromonadales</taxon>
        <taxon>Shewanellaceae</taxon>
        <taxon>Shewanella</taxon>
    </lineage>
</organism>
<keyword evidence="9" id="KW-0479">Metal-binding</keyword>
<evidence type="ECO:0000256" key="10">
    <source>
        <dbReference type="ARBA" id="ARBA00022759"/>
    </source>
</evidence>
<dbReference type="OrthoDB" id="7845843at2"/>
<comment type="similarity">
    <text evidence="4">Belongs to the RNase H family.</text>
</comment>
<keyword evidence="12" id="KW-0460">Magnesium</keyword>
<evidence type="ECO:0000256" key="11">
    <source>
        <dbReference type="ARBA" id="ARBA00022801"/>
    </source>
</evidence>
<dbReference type="InterPro" id="IPR036397">
    <property type="entry name" value="RNaseH_sf"/>
</dbReference>
<dbReference type="Proteomes" id="UP000001982">
    <property type="component" value="Chromosome"/>
</dbReference>
<evidence type="ECO:0000256" key="4">
    <source>
        <dbReference type="ARBA" id="ARBA00005300"/>
    </source>
</evidence>
<dbReference type="eggNOG" id="COG0328">
    <property type="taxonomic scope" value="Bacteria"/>
</dbReference>
<dbReference type="FunFam" id="3.40.970.10:FF:000002">
    <property type="entry name" value="Ribonuclease H"/>
    <property type="match status" value="1"/>
</dbReference>
<dbReference type="EC" id="3.1.26.4" evidence="6"/>
<dbReference type="Gene3D" id="3.30.420.10">
    <property type="entry name" value="Ribonuclease H-like superfamily/Ribonuclease H"/>
    <property type="match status" value="1"/>
</dbReference>
<dbReference type="SUPFAM" id="SSF55658">
    <property type="entry name" value="L9 N-domain-like"/>
    <property type="match status" value="1"/>
</dbReference>
<feature type="region of interest" description="Disordered" evidence="13">
    <location>
        <begin position="57"/>
        <end position="86"/>
    </location>
</feature>
<evidence type="ECO:0000256" key="9">
    <source>
        <dbReference type="ARBA" id="ARBA00022723"/>
    </source>
</evidence>
<evidence type="ECO:0000256" key="5">
    <source>
        <dbReference type="ARBA" id="ARBA00011245"/>
    </source>
</evidence>
<evidence type="ECO:0000313" key="16">
    <source>
        <dbReference type="Proteomes" id="UP000001982"/>
    </source>
</evidence>
<keyword evidence="11" id="KW-0378">Hydrolase</keyword>
<evidence type="ECO:0000259" key="14">
    <source>
        <dbReference type="PROSITE" id="PS50879"/>
    </source>
</evidence>
<dbReference type="HOGENOM" id="CLU_030894_0_4_6"/>
<reference evidence="15 16" key="1">
    <citation type="submission" date="2006-03" db="EMBL/GenBank/DDBJ databases">
        <title>Complete sequence of Shewanella denitrificans OS217.</title>
        <authorList>
            <consortium name="US DOE Joint Genome Institute"/>
            <person name="Copeland A."/>
            <person name="Lucas S."/>
            <person name="Lapidus A."/>
            <person name="Barry K."/>
            <person name="Detter J.C."/>
            <person name="Glavina del Rio T."/>
            <person name="Hammon N."/>
            <person name="Israni S."/>
            <person name="Dalin E."/>
            <person name="Tice H."/>
            <person name="Pitluck S."/>
            <person name="Brettin T."/>
            <person name="Bruce D."/>
            <person name="Han C."/>
            <person name="Tapia R."/>
            <person name="Gilna P."/>
            <person name="Kiss H."/>
            <person name="Schmutz J."/>
            <person name="Larimer F."/>
            <person name="Land M."/>
            <person name="Hauser L."/>
            <person name="Kyrpides N."/>
            <person name="Lykidis A."/>
            <person name="Richardson P."/>
        </authorList>
    </citation>
    <scope>NUCLEOTIDE SEQUENCE [LARGE SCALE GENOMIC DNA]</scope>
    <source>
        <strain evidence="16">OS217 / ATCC BAA-1090 / DSM 15013</strain>
    </source>
</reference>
<keyword evidence="10" id="KW-0255">Endonuclease</keyword>
<evidence type="ECO:0000256" key="13">
    <source>
        <dbReference type="SAM" id="MobiDB-lite"/>
    </source>
</evidence>
<keyword evidence="16" id="KW-1185">Reference proteome</keyword>